<evidence type="ECO:0000313" key="5">
    <source>
        <dbReference type="EMBL" id="TWJ29972.1"/>
    </source>
</evidence>
<sequence length="295" mass="30336">MSNRSGAPVVVGVDGSPSALDAVRLAAREAATRNRPLRVVHAFVWPLLGVPLGPAPDAPSEGGLRHQAERIVTEAVAEAGKVDPEVPVTGVVVDGAPTAVLLAEARDAALVVLGSRGLGGFAGLLLGSSAVQVSSHAACPVLVVRGEPRADGPVVVGVDGSDLSDLAVAFAVEEAARRGTELVAVHAWQHPTPLGPGDMLPLAYDLDALADDEERVLVEAVAGWAERYPEVPIRRRLVRGAPARALVEESETAQLVVVGARGRGGLAGLLLGSVSHAVLHHTRCPVAIVRHQDAP</sequence>
<dbReference type="InterPro" id="IPR014729">
    <property type="entry name" value="Rossmann-like_a/b/a_fold"/>
</dbReference>
<evidence type="ECO:0000313" key="6">
    <source>
        <dbReference type="Proteomes" id="UP000319728"/>
    </source>
</evidence>
<dbReference type="InterPro" id="IPR006015">
    <property type="entry name" value="Universal_stress_UspA"/>
</dbReference>
<feature type="domain" description="UspA" evidence="4">
    <location>
        <begin position="153"/>
        <end position="290"/>
    </location>
</feature>
<feature type="domain" description="UspA" evidence="4">
    <location>
        <begin position="9"/>
        <end position="145"/>
    </location>
</feature>
<evidence type="ECO:0000256" key="2">
    <source>
        <dbReference type="ARBA" id="ARBA00022741"/>
    </source>
</evidence>
<protein>
    <submittedName>
        <fullName evidence="5">Nucleotide-binding universal stress UspA family protein</fullName>
    </submittedName>
</protein>
<comment type="similarity">
    <text evidence="1">Belongs to the universal stress protein A family.</text>
</comment>
<dbReference type="GO" id="GO:0005524">
    <property type="term" value="F:ATP binding"/>
    <property type="evidence" value="ECO:0007669"/>
    <property type="project" value="UniProtKB-KW"/>
</dbReference>
<evidence type="ECO:0000256" key="1">
    <source>
        <dbReference type="ARBA" id="ARBA00008791"/>
    </source>
</evidence>
<name>A0A562WIH3_9ACTN</name>
<dbReference type="AlphaFoldDB" id="A0A562WIH3"/>
<gene>
    <name evidence="5" type="ORF">JD81_03508</name>
</gene>
<dbReference type="PANTHER" id="PTHR46268">
    <property type="entry name" value="STRESS RESPONSE PROTEIN NHAX"/>
    <property type="match status" value="1"/>
</dbReference>
<comment type="caution">
    <text evidence="5">The sequence shown here is derived from an EMBL/GenBank/DDBJ whole genome shotgun (WGS) entry which is preliminary data.</text>
</comment>
<dbReference type="InterPro" id="IPR006016">
    <property type="entry name" value="UspA"/>
</dbReference>
<dbReference type="PRINTS" id="PR01438">
    <property type="entry name" value="UNVRSLSTRESS"/>
</dbReference>
<dbReference type="EMBL" id="VLLP01000001">
    <property type="protein sequence ID" value="TWJ29972.1"/>
    <property type="molecule type" value="Genomic_DNA"/>
</dbReference>
<evidence type="ECO:0000256" key="3">
    <source>
        <dbReference type="ARBA" id="ARBA00022840"/>
    </source>
</evidence>
<dbReference type="Proteomes" id="UP000319728">
    <property type="component" value="Unassembled WGS sequence"/>
</dbReference>
<reference evidence="5 6" key="1">
    <citation type="submission" date="2019-07" db="EMBL/GenBank/DDBJ databases">
        <title>R&amp;d 2014.</title>
        <authorList>
            <person name="Klenk H.-P."/>
        </authorList>
    </citation>
    <scope>NUCLEOTIDE SEQUENCE [LARGE SCALE GENOMIC DNA]</scope>
    <source>
        <strain evidence="5 6">DSM 43912</strain>
    </source>
</reference>
<dbReference type="Pfam" id="PF00582">
    <property type="entry name" value="Usp"/>
    <property type="match status" value="2"/>
</dbReference>
<organism evidence="5 6">
    <name type="scientific">Micromonospora sagamiensis</name>
    <dbReference type="NCBI Taxonomy" id="47875"/>
    <lineage>
        <taxon>Bacteria</taxon>
        <taxon>Bacillati</taxon>
        <taxon>Actinomycetota</taxon>
        <taxon>Actinomycetes</taxon>
        <taxon>Micromonosporales</taxon>
        <taxon>Micromonosporaceae</taxon>
        <taxon>Micromonospora</taxon>
    </lineage>
</organism>
<keyword evidence="3" id="KW-0067">ATP-binding</keyword>
<dbReference type="OrthoDB" id="3174546at2"/>
<keyword evidence="2" id="KW-0547">Nucleotide-binding</keyword>
<dbReference type="Gene3D" id="3.40.50.620">
    <property type="entry name" value="HUPs"/>
    <property type="match status" value="2"/>
</dbReference>
<evidence type="ECO:0000259" key="4">
    <source>
        <dbReference type="Pfam" id="PF00582"/>
    </source>
</evidence>
<keyword evidence="6" id="KW-1185">Reference proteome</keyword>
<dbReference type="SUPFAM" id="SSF52402">
    <property type="entry name" value="Adenine nucleotide alpha hydrolases-like"/>
    <property type="match status" value="2"/>
</dbReference>
<dbReference type="RefSeq" id="WP_145818791.1">
    <property type="nucleotide sequence ID" value="NZ_AP023438.1"/>
</dbReference>
<dbReference type="PANTHER" id="PTHR46268:SF27">
    <property type="entry name" value="UNIVERSAL STRESS PROTEIN RV2623"/>
    <property type="match status" value="1"/>
</dbReference>
<accession>A0A562WIH3</accession>
<proteinExistence type="inferred from homology"/>